<dbReference type="Proteomes" id="UP001166286">
    <property type="component" value="Unassembled WGS sequence"/>
</dbReference>
<dbReference type="GO" id="GO:0016538">
    <property type="term" value="F:cyclin-dependent protein serine/threonine kinase regulator activity"/>
    <property type="evidence" value="ECO:0007669"/>
    <property type="project" value="InterPro"/>
</dbReference>
<gene>
    <name evidence="4" type="ORF">JMJ35_010128</name>
</gene>
<dbReference type="InterPro" id="IPR013763">
    <property type="entry name" value="Cyclin-like_dom"/>
</dbReference>
<keyword evidence="5" id="KW-1185">Reference proteome</keyword>
<name>A0AA39QT62_9LECA</name>
<feature type="region of interest" description="Disordered" evidence="2">
    <location>
        <begin position="301"/>
        <end position="358"/>
    </location>
</feature>
<protein>
    <recommendedName>
        <fullName evidence="3">Cyclin-like domain-containing protein</fullName>
    </recommendedName>
</protein>
<sequence>MGSPQMTNTLDPASVGPHPSHIEIAKPYIFQHTITACLNAAGVTEAKDDSIRLQGVAWIDSVRKALQLPVRTYNTACVYYHKFRLVHPDSNGYIDAAAAALFTACKVEDTLKKSKEILCAAYNMKLPTAEQLTPDDPVFENHSKTIIILERLMLEASGFDFRNRYPQELLIKVAKRYNCAKMTVGRTGYNISLDMYRTFGPLKQTNATMALSCLELAGRIHEEPVHEIEEGREYDRWCITREEVMENLLDLLDLYTHHRTSTIVGQKYSLETFIAIRISLNQEASAENFTRYTMGKKKKNEVENGNTATNGIQYPRASNEDTPMTSPQDDLAKDITSPTTGASKLGSKEGTVRFMLNPQRAKDEKDTVAEYFKFEEEEYEVEVERRRRP</sequence>
<feature type="compositionally biased region" description="Polar residues" evidence="2">
    <location>
        <begin position="303"/>
        <end position="312"/>
    </location>
</feature>
<evidence type="ECO:0000259" key="3">
    <source>
        <dbReference type="SMART" id="SM00385"/>
    </source>
</evidence>
<dbReference type="InterPro" id="IPR043198">
    <property type="entry name" value="Cyclin/Ssn8"/>
</dbReference>
<dbReference type="AlphaFoldDB" id="A0AA39QT62"/>
<evidence type="ECO:0000313" key="4">
    <source>
        <dbReference type="EMBL" id="KAK0507605.1"/>
    </source>
</evidence>
<feature type="domain" description="Cyclin-like" evidence="3">
    <location>
        <begin position="168"/>
        <end position="253"/>
    </location>
</feature>
<evidence type="ECO:0000256" key="2">
    <source>
        <dbReference type="SAM" id="MobiDB-lite"/>
    </source>
</evidence>
<dbReference type="PANTHER" id="PTHR10026">
    <property type="entry name" value="CYCLIN"/>
    <property type="match status" value="1"/>
</dbReference>
<comment type="similarity">
    <text evidence="1">Belongs to the cyclin family. Cyclin C subfamily.</text>
</comment>
<dbReference type="EMBL" id="JAFEKC020000023">
    <property type="protein sequence ID" value="KAK0507605.1"/>
    <property type="molecule type" value="Genomic_DNA"/>
</dbReference>
<organism evidence="4 5">
    <name type="scientific">Cladonia borealis</name>
    <dbReference type="NCBI Taxonomy" id="184061"/>
    <lineage>
        <taxon>Eukaryota</taxon>
        <taxon>Fungi</taxon>
        <taxon>Dikarya</taxon>
        <taxon>Ascomycota</taxon>
        <taxon>Pezizomycotina</taxon>
        <taxon>Lecanoromycetes</taxon>
        <taxon>OSLEUM clade</taxon>
        <taxon>Lecanoromycetidae</taxon>
        <taxon>Lecanorales</taxon>
        <taxon>Lecanorineae</taxon>
        <taxon>Cladoniaceae</taxon>
        <taxon>Cladonia</taxon>
    </lineage>
</organism>
<feature type="domain" description="Cyclin-like" evidence="3">
    <location>
        <begin position="57"/>
        <end position="155"/>
    </location>
</feature>
<evidence type="ECO:0000256" key="1">
    <source>
        <dbReference type="ARBA" id="ARBA00008638"/>
    </source>
</evidence>
<dbReference type="CDD" id="cd20546">
    <property type="entry name" value="CYCLIN_SpCG1C_ScCTK2-like_rpt2"/>
    <property type="match status" value="1"/>
</dbReference>
<dbReference type="GO" id="GO:0006357">
    <property type="term" value="P:regulation of transcription by RNA polymerase II"/>
    <property type="evidence" value="ECO:0007669"/>
    <property type="project" value="InterPro"/>
</dbReference>
<evidence type="ECO:0000313" key="5">
    <source>
        <dbReference type="Proteomes" id="UP001166286"/>
    </source>
</evidence>
<dbReference type="SUPFAM" id="SSF47954">
    <property type="entry name" value="Cyclin-like"/>
    <property type="match status" value="2"/>
</dbReference>
<dbReference type="SMART" id="SM00385">
    <property type="entry name" value="CYCLIN"/>
    <property type="match status" value="2"/>
</dbReference>
<reference evidence="4" key="1">
    <citation type="submission" date="2023-03" db="EMBL/GenBank/DDBJ databases">
        <title>Complete genome of Cladonia borealis.</title>
        <authorList>
            <person name="Park H."/>
        </authorList>
    </citation>
    <scope>NUCLEOTIDE SEQUENCE</scope>
    <source>
        <strain evidence="4">ANT050790</strain>
    </source>
</reference>
<proteinExistence type="inferred from homology"/>
<accession>A0AA39QT62</accession>
<comment type="caution">
    <text evidence="4">The sequence shown here is derived from an EMBL/GenBank/DDBJ whole genome shotgun (WGS) entry which is preliminary data.</text>
</comment>
<dbReference type="InterPro" id="IPR036915">
    <property type="entry name" value="Cyclin-like_sf"/>
</dbReference>
<dbReference type="Gene3D" id="1.10.472.10">
    <property type="entry name" value="Cyclin-like"/>
    <property type="match status" value="2"/>
</dbReference>